<evidence type="ECO:0000256" key="2">
    <source>
        <dbReference type="SAM" id="MobiDB-lite"/>
    </source>
</evidence>
<feature type="compositionally biased region" description="Basic and acidic residues" evidence="2">
    <location>
        <begin position="375"/>
        <end position="384"/>
    </location>
</feature>
<comment type="caution">
    <text evidence="3">The sequence shown here is derived from an EMBL/GenBank/DDBJ whole genome shotgun (WGS) entry which is preliminary data.</text>
</comment>
<reference evidence="3 4" key="1">
    <citation type="submission" date="2018-06" db="EMBL/GenBank/DDBJ databases">
        <title>Complete Genomes of Monosporascus.</title>
        <authorList>
            <person name="Robinson A.J."/>
            <person name="Natvig D.O."/>
        </authorList>
    </citation>
    <scope>NUCLEOTIDE SEQUENCE [LARGE SCALE GENOMIC DNA]</scope>
    <source>
        <strain evidence="3 4">CBS 609.92</strain>
    </source>
</reference>
<feature type="region of interest" description="Disordered" evidence="2">
    <location>
        <begin position="375"/>
        <end position="398"/>
    </location>
</feature>
<evidence type="ECO:0000256" key="1">
    <source>
        <dbReference type="SAM" id="Coils"/>
    </source>
</evidence>
<accession>A0ABY0HAW5</accession>
<evidence type="ECO:0000313" key="4">
    <source>
        <dbReference type="Proteomes" id="UP000294003"/>
    </source>
</evidence>
<dbReference type="PANTHER" id="PTHR33488:SF2">
    <property type="entry name" value="EARLY ENDOSOME ANTIGEN 1-LIKE"/>
    <property type="match status" value="1"/>
</dbReference>
<gene>
    <name evidence="3" type="ORF">DL762_003344</name>
</gene>
<feature type="coiled-coil region" evidence="1">
    <location>
        <begin position="281"/>
        <end position="308"/>
    </location>
</feature>
<dbReference type="Proteomes" id="UP000294003">
    <property type="component" value="Unassembled WGS sequence"/>
</dbReference>
<protein>
    <recommendedName>
        <fullName evidence="5">Fungal N-terminal domain-containing protein</fullName>
    </recommendedName>
</protein>
<dbReference type="PANTHER" id="PTHR33488">
    <property type="entry name" value="ZGC:162509"/>
    <property type="match status" value="1"/>
</dbReference>
<evidence type="ECO:0008006" key="5">
    <source>
        <dbReference type="Google" id="ProtNLM"/>
    </source>
</evidence>
<evidence type="ECO:0000313" key="3">
    <source>
        <dbReference type="EMBL" id="RYO89200.1"/>
    </source>
</evidence>
<sequence length="636" mass="70379">MGAGVASGVDDGLGNAELIRFVRTAAGRDLYVDSIAKSALGQGNWGKFLGAAPNALGRLGPCFVLASDPLAASLKFPESAGLPHKSLRANLVHCSDLGRKAFRDAEAKMNKVSMAAHAVCEPGGTIDMILEAVEDDDLVELDLPDQLAALKRISQVCTDDAKAIKTKVREWAGCARAIHKACVDRDDDLGSKNKDLSEQIGLKQLSYKIKHAQVNESKRQTEQYRVHLQDRQQGFTRAEESLESGQGSQDRLRFIVQQLAELLTYDSVDSAGVNWDALSGRSEQNNNIRHILARIRDLQRQANEKRSAVALQASTAVKPVEEVALEIRGVVENEKNVGSDTSRTVAECGPHWRARVRDAETAILDIVAAGLDAAKKTEQARREQSAPQSSGHAPMEADRYAELSRAEARFARFRMAQQALFEAETRLNRRLEEDLKMTQEYNAMDLELKRLLGSKATMAQVKEIVAECVKHLQHFCENLDELAAFFTQLQSFIEDMEKSRVDPFSTMATTTKALGDRAKQETSEAARARKERVKKRKLHGLELKGYYLVAQTMANTYVEVSKKHIIPGVNRVERLSLPDAKSLSKEERAAKIAEVGKFARTARREVTQVADARKRELINAMNNNRGPIEEISALAQ</sequence>
<keyword evidence="1" id="KW-0175">Coiled coil</keyword>
<name>A0ABY0HAW5_9PEZI</name>
<dbReference type="EMBL" id="QJNS01000076">
    <property type="protein sequence ID" value="RYO89200.1"/>
    <property type="molecule type" value="Genomic_DNA"/>
</dbReference>
<organism evidence="3 4">
    <name type="scientific">Monosporascus cannonballus</name>
    <dbReference type="NCBI Taxonomy" id="155416"/>
    <lineage>
        <taxon>Eukaryota</taxon>
        <taxon>Fungi</taxon>
        <taxon>Dikarya</taxon>
        <taxon>Ascomycota</taxon>
        <taxon>Pezizomycotina</taxon>
        <taxon>Sordariomycetes</taxon>
        <taxon>Xylariomycetidae</taxon>
        <taxon>Xylariales</taxon>
        <taxon>Xylariales incertae sedis</taxon>
        <taxon>Monosporascus</taxon>
    </lineage>
</organism>
<keyword evidence="4" id="KW-1185">Reference proteome</keyword>
<proteinExistence type="predicted"/>